<evidence type="ECO:0000256" key="2">
    <source>
        <dbReference type="ARBA" id="ARBA00023136"/>
    </source>
</evidence>
<organism evidence="5 6">
    <name type="scientific">Syntrophomonas wolfei</name>
    <dbReference type="NCBI Taxonomy" id="863"/>
    <lineage>
        <taxon>Bacteria</taxon>
        <taxon>Bacillati</taxon>
        <taxon>Bacillota</taxon>
        <taxon>Clostridia</taxon>
        <taxon>Eubacteriales</taxon>
        <taxon>Syntrophomonadaceae</taxon>
        <taxon>Syntrophomonas</taxon>
    </lineage>
</organism>
<dbReference type="Gene3D" id="3.40.710.10">
    <property type="entry name" value="DD-peptidase/beta-lactamase superfamily"/>
    <property type="match status" value="1"/>
</dbReference>
<proteinExistence type="predicted"/>
<comment type="subcellular location">
    <subcellularLocation>
        <location evidence="1">Membrane</location>
    </subcellularLocation>
</comment>
<feature type="domain" description="Beta-lactamase-related" evidence="4">
    <location>
        <begin position="63"/>
        <end position="377"/>
    </location>
</feature>
<dbReference type="PANTHER" id="PTHR46825">
    <property type="entry name" value="D-ALANYL-D-ALANINE-CARBOXYPEPTIDASE/ENDOPEPTIDASE AMPH"/>
    <property type="match status" value="1"/>
</dbReference>
<feature type="signal peptide" evidence="3">
    <location>
        <begin position="1"/>
        <end position="37"/>
    </location>
</feature>
<feature type="chain" id="PRO_5016609455" evidence="3">
    <location>
        <begin position="38"/>
        <end position="682"/>
    </location>
</feature>
<dbReference type="AlphaFoldDB" id="A0A354YXX9"/>
<dbReference type="InterPro" id="IPR001466">
    <property type="entry name" value="Beta-lactam-related"/>
</dbReference>
<dbReference type="STRING" id="378794.GCA_001570625_02800"/>
<evidence type="ECO:0000256" key="1">
    <source>
        <dbReference type="ARBA" id="ARBA00004370"/>
    </source>
</evidence>
<dbReference type="SUPFAM" id="SSF56601">
    <property type="entry name" value="beta-lactamase/transpeptidase-like"/>
    <property type="match status" value="1"/>
</dbReference>
<evidence type="ECO:0000259" key="4">
    <source>
        <dbReference type="Pfam" id="PF00144"/>
    </source>
</evidence>
<dbReference type="EMBL" id="DNZF01000210">
    <property type="protein sequence ID" value="HBK54203.1"/>
    <property type="molecule type" value="Genomic_DNA"/>
</dbReference>
<keyword evidence="2" id="KW-0472">Membrane</keyword>
<accession>A0A354YXX9</accession>
<comment type="caution">
    <text evidence="5">The sequence shown here is derived from an EMBL/GenBank/DDBJ whole genome shotgun (WGS) entry which is preliminary data.</text>
</comment>
<reference evidence="5 6" key="1">
    <citation type="journal article" date="2018" name="Nat. Biotechnol.">
        <title>A standardized bacterial taxonomy based on genome phylogeny substantially revises the tree of life.</title>
        <authorList>
            <person name="Parks D.H."/>
            <person name="Chuvochina M."/>
            <person name="Waite D.W."/>
            <person name="Rinke C."/>
            <person name="Skarshewski A."/>
            <person name="Chaumeil P.A."/>
            <person name="Hugenholtz P."/>
        </authorList>
    </citation>
    <scope>NUCLEOTIDE SEQUENCE [LARGE SCALE GENOMIC DNA]</scope>
    <source>
        <strain evidence="5">UBA10948</strain>
    </source>
</reference>
<sequence>MRRLNLEGGFVLNKFRVVAACLIALLLAIMIPASFNAAENPALSNTRLTARSEIWKAINAGNAGSGTVAVMENGKIVYAEGFGMADRERSISVDKNTLFNIGSISKVYCATAIMLLVDEGKVELDQPVTAYLPEFTMEDERYKDITVRMLLNHSSGLPGTIGSNSFGFEYHKEYYQDVLDTLAKSHLKHRPGEMAPYCNDGFTLAEMIVARISGKSYLQFLSERVFEPLGLNHTGPGVGQRQGLKEGSVARYYTTDGKSEPLEVVSLLGSGGLSATPEDLCKFADTFSASGPQILSPASLAEMRKGQPAESYMQLKQPELSFGLGWDLTEIAHYKAKGINVLGKSGGTGNYSSMLYTIPDKRISVAVIFTGPQSNAMVIAASIMEAFLCENGLFDKTPAVLKLPLKAQSLPSELANYEGYYSNGSVLKRLKVDRAENKLTVYMLEGGQETEILSAIYNDGYFHNQRDKYYFITLGGRQYFVQHSATLAVDMIASQKLEPVAKASELKISVDKRKWLRRNAKAYEARMLVSGHIITSRQFSELPGYIDFDGIKRVISPTSAGMAINSMRDLTELGLSEKDGISWAWISGMLYTPADAVQSLASGDTNITTGREGYNEWRKVAEDSILDFQIPNKGRVIVFDPDGQAIYDSAVDSGEVLATTGSFVEVAGNPGATFKLSASSPL</sequence>
<gene>
    <name evidence="5" type="ORF">DDZ44_09735</name>
</gene>
<dbReference type="GO" id="GO:0016020">
    <property type="term" value="C:membrane"/>
    <property type="evidence" value="ECO:0007669"/>
    <property type="project" value="UniProtKB-SubCell"/>
</dbReference>
<dbReference type="Pfam" id="PF00144">
    <property type="entry name" value="Beta-lactamase"/>
    <property type="match status" value="1"/>
</dbReference>
<dbReference type="InterPro" id="IPR012338">
    <property type="entry name" value="Beta-lactam/transpept-like"/>
</dbReference>
<dbReference type="Proteomes" id="UP000263273">
    <property type="component" value="Unassembled WGS sequence"/>
</dbReference>
<dbReference type="PANTHER" id="PTHR46825:SF11">
    <property type="entry name" value="PENICILLIN-BINDING PROTEIN 4"/>
    <property type="match status" value="1"/>
</dbReference>
<keyword evidence="5" id="KW-0378">Hydrolase</keyword>
<dbReference type="GO" id="GO:0016787">
    <property type="term" value="F:hydrolase activity"/>
    <property type="evidence" value="ECO:0007669"/>
    <property type="project" value="UniProtKB-KW"/>
</dbReference>
<keyword evidence="3" id="KW-0732">Signal</keyword>
<evidence type="ECO:0000313" key="6">
    <source>
        <dbReference type="Proteomes" id="UP000263273"/>
    </source>
</evidence>
<evidence type="ECO:0000313" key="5">
    <source>
        <dbReference type="EMBL" id="HBK54203.1"/>
    </source>
</evidence>
<dbReference type="InterPro" id="IPR050491">
    <property type="entry name" value="AmpC-like"/>
</dbReference>
<evidence type="ECO:0000256" key="3">
    <source>
        <dbReference type="SAM" id="SignalP"/>
    </source>
</evidence>
<name>A0A354YXX9_9FIRM</name>
<protein>
    <submittedName>
        <fullName evidence="5">Serine hydrolase</fullName>
    </submittedName>
</protein>